<dbReference type="STRING" id="1123014.SAMN02745746_00619"/>
<keyword evidence="1" id="KW-0645">Protease</keyword>
<dbReference type="Gene3D" id="3.60.20.10">
    <property type="entry name" value="Glutamine Phosphoribosylpyrophosphate, subunit 1, domain 1"/>
    <property type="match status" value="1"/>
</dbReference>
<dbReference type="AlphaFoldDB" id="A0A1Y6BDR9"/>
<name>A0A1Y6BDR9_9NEIS</name>
<dbReference type="RefSeq" id="WP_085274972.1">
    <property type="nucleotide sequence ID" value="NZ_FXAG01000002.1"/>
</dbReference>
<reference evidence="2" key="1">
    <citation type="submission" date="2017-04" db="EMBL/GenBank/DDBJ databases">
        <authorList>
            <person name="Varghese N."/>
            <person name="Submissions S."/>
        </authorList>
    </citation>
    <scope>NUCLEOTIDE SEQUENCE [LARGE SCALE GENOMIC DNA]</scope>
    <source>
        <strain evidence="2">DSM 22618</strain>
    </source>
</reference>
<organism evidence="1 2">
    <name type="scientific">Pseudogulbenkiania subflava DSM 22618</name>
    <dbReference type="NCBI Taxonomy" id="1123014"/>
    <lineage>
        <taxon>Bacteria</taxon>
        <taxon>Pseudomonadati</taxon>
        <taxon>Pseudomonadota</taxon>
        <taxon>Betaproteobacteria</taxon>
        <taxon>Neisseriales</taxon>
        <taxon>Chromobacteriaceae</taxon>
        <taxon>Pseudogulbenkiania</taxon>
    </lineage>
</organism>
<dbReference type="GO" id="GO:0051603">
    <property type="term" value="P:proteolysis involved in protein catabolic process"/>
    <property type="evidence" value="ECO:0007669"/>
    <property type="project" value="InterPro"/>
</dbReference>
<accession>A0A1Y6BDR9</accession>
<evidence type="ECO:0000313" key="1">
    <source>
        <dbReference type="EMBL" id="SME99446.1"/>
    </source>
</evidence>
<dbReference type="InterPro" id="IPR029055">
    <property type="entry name" value="Ntn_hydrolases_N"/>
</dbReference>
<dbReference type="SUPFAM" id="SSF56235">
    <property type="entry name" value="N-terminal nucleophile aminohydrolases (Ntn hydrolases)"/>
    <property type="match status" value="1"/>
</dbReference>
<gene>
    <name evidence="1" type="ORF">SAMN02745746_00619</name>
</gene>
<sequence length="244" mass="26848">MTYCVAIRLESGLIFASDSRTNAGVDNIATFQKMYTFEIAGRLRLVMMTSGNLATSQSVASLLDLKSRQDGPGSLRRIGSLYDAAVLVGQTLREVIARDGGGDGQVDLGASFLLGGQLAGERPRLFNIYPQGNFIEATADTPCFQIGETKYGKPILDRVLNYRSSLEEAIRCALISLDSTMRSNLSVALPIHLMWHHNDDFTPRAPLRIGEDDRYFRELRAAWGRGIKETFAALPATPWSEELA</sequence>
<keyword evidence="2" id="KW-1185">Reference proteome</keyword>
<dbReference type="Pfam" id="PF00227">
    <property type="entry name" value="Proteasome"/>
    <property type="match status" value="1"/>
</dbReference>
<dbReference type="EMBL" id="FXAG01000002">
    <property type="protein sequence ID" value="SME99446.1"/>
    <property type="molecule type" value="Genomic_DNA"/>
</dbReference>
<keyword evidence="1" id="KW-0647">Proteasome</keyword>
<dbReference type="Proteomes" id="UP000192920">
    <property type="component" value="Unassembled WGS sequence"/>
</dbReference>
<dbReference type="InterPro" id="IPR001353">
    <property type="entry name" value="Proteasome_sua/b"/>
</dbReference>
<protein>
    <submittedName>
        <fullName evidence="1">Putative proteasome-type protease</fullName>
    </submittedName>
</protein>
<dbReference type="InterPro" id="IPR016545">
    <property type="entry name" value="UCP009120_prtse"/>
</dbReference>
<evidence type="ECO:0000313" key="2">
    <source>
        <dbReference type="Proteomes" id="UP000192920"/>
    </source>
</evidence>
<proteinExistence type="predicted"/>
<dbReference type="GO" id="GO:0008233">
    <property type="term" value="F:peptidase activity"/>
    <property type="evidence" value="ECO:0007669"/>
    <property type="project" value="UniProtKB-KW"/>
</dbReference>
<dbReference type="GO" id="GO:0005839">
    <property type="term" value="C:proteasome core complex"/>
    <property type="evidence" value="ECO:0007669"/>
    <property type="project" value="InterPro"/>
</dbReference>
<dbReference type="PIRSF" id="PIRSF009120">
    <property type="entry name" value="UCP009120_prtse"/>
    <property type="match status" value="1"/>
</dbReference>
<keyword evidence="1" id="KW-0378">Hydrolase</keyword>